<proteinExistence type="inferred from homology"/>
<evidence type="ECO:0000313" key="6">
    <source>
        <dbReference type="EMBL" id="KFG54277.1"/>
    </source>
</evidence>
<dbReference type="AlphaFoldDB" id="A0A086LCA9"/>
<evidence type="ECO:0000256" key="3">
    <source>
        <dbReference type="ARBA" id="ARBA00022478"/>
    </source>
</evidence>
<dbReference type="FunFam" id="3.30.1490.120:FF:000001">
    <property type="entry name" value="DNA-directed RNA polymerase II subunit RPB7"/>
    <property type="match status" value="1"/>
</dbReference>
<keyword evidence="4" id="KW-0804">Transcription</keyword>
<feature type="non-terminal residue" evidence="6">
    <location>
        <position position="83"/>
    </location>
</feature>
<evidence type="ECO:0000313" key="7">
    <source>
        <dbReference type="Proteomes" id="UP000028838"/>
    </source>
</evidence>
<comment type="similarity">
    <text evidence="2">Belongs to the eukaryotic RPB7/RPC8 RNA polymerase subunit family.</text>
</comment>
<feature type="domain" description="RNA polymerase Rpb7-like N-terminal" evidence="5">
    <location>
        <begin position="8"/>
        <end position="64"/>
    </location>
</feature>
<dbReference type="GO" id="GO:0003727">
    <property type="term" value="F:single-stranded RNA binding"/>
    <property type="evidence" value="ECO:0007669"/>
    <property type="project" value="TreeGrafter"/>
</dbReference>
<dbReference type="CDD" id="cd04329">
    <property type="entry name" value="RNAP_II_Rpb7_N"/>
    <property type="match status" value="1"/>
</dbReference>
<dbReference type="InterPro" id="IPR045113">
    <property type="entry name" value="Rpb7-like"/>
</dbReference>
<dbReference type="GO" id="GO:0003697">
    <property type="term" value="F:single-stranded DNA binding"/>
    <property type="evidence" value="ECO:0007669"/>
    <property type="project" value="TreeGrafter"/>
</dbReference>
<dbReference type="GO" id="GO:0045948">
    <property type="term" value="P:positive regulation of translational initiation"/>
    <property type="evidence" value="ECO:0007669"/>
    <property type="project" value="TreeGrafter"/>
</dbReference>
<dbReference type="GO" id="GO:0005665">
    <property type="term" value="C:RNA polymerase II, core complex"/>
    <property type="evidence" value="ECO:0007669"/>
    <property type="project" value="TreeGrafter"/>
</dbReference>
<gene>
    <name evidence="6" type="ORF">TGFOU_271300A</name>
</gene>
<dbReference type="PANTHER" id="PTHR12709:SF4">
    <property type="entry name" value="DNA-DIRECTED RNA POLYMERASE II SUBUNIT RPB7"/>
    <property type="match status" value="1"/>
</dbReference>
<comment type="subcellular location">
    <subcellularLocation>
        <location evidence="1">Nucleus</location>
    </subcellularLocation>
</comment>
<dbReference type="GO" id="GO:0031369">
    <property type="term" value="F:translation initiation factor binding"/>
    <property type="evidence" value="ECO:0007669"/>
    <property type="project" value="TreeGrafter"/>
</dbReference>
<evidence type="ECO:0000259" key="5">
    <source>
        <dbReference type="Pfam" id="PF03876"/>
    </source>
</evidence>
<dbReference type="Proteomes" id="UP000028838">
    <property type="component" value="Unassembled WGS sequence"/>
</dbReference>
<dbReference type="InterPro" id="IPR005576">
    <property type="entry name" value="Rpb7-like_N"/>
</dbReference>
<reference evidence="6 7" key="1">
    <citation type="submission" date="2014-07" db="EMBL/GenBank/DDBJ databases">
        <authorList>
            <person name="Sibley D."/>
            <person name="Venepally P."/>
            <person name="Karamycheva S."/>
            <person name="Hadjithomas M."/>
            <person name="Khan A."/>
            <person name="Brunk B."/>
            <person name="Roos D."/>
            <person name="Caler E."/>
            <person name="Lorenzi H."/>
        </authorList>
    </citation>
    <scope>NUCLEOTIDE SEQUENCE [LARGE SCALE GENOMIC DNA]</scope>
    <source>
        <strain evidence="6 7">FOU</strain>
    </source>
</reference>
<dbReference type="InterPro" id="IPR036898">
    <property type="entry name" value="RNA_pol_Rpb7-like_N_sf"/>
</dbReference>
<dbReference type="EMBL" id="AEYH02000612">
    <property type="protein sequence ID" value="KFG54277.1"/>
    <property type="molecule type" value="Genomic_DNA"/>
</dbReference>
<organism evidence="6 7">
    <name type="scientific">Toxoplasma gondii FOU</name>
    <dbReference type="NCBI Taxonomy" id="943167"/>
    <lineage>
        <taxon>Eukaryota</taxon>
        <taxon>Sar</taxon>
        <taxon>Alveolata</taxon>
        <taxon>Apicomplexa</taxon>
        <taxon>Conoidasida</taxon>
        <taxon>Coccidia</taxon>
        <taxon>Eucoccidiorida</taxon>
        <taxon>Eimeriorina</taxon>
        <taxon>Sarcocystidae</taxon>
        <taxon>Toxoplasma</taxon>
    </lineage>
</organism>
<dbReference type="SUPFAM" id="SSF88798">
    <property type="entry name" value="N-terminal, heterodimerisation domain of RBP7 (RpoE)"/>
    <property type="match status" value="1"/>
</dbReference>
<evidence type="ECO:0000256" key="1">
    <source>
        <dbReference type="ARBA" id="ARBA00004123"/>
    </source>
</evidence>
<dbReference type="GO" id="GO:0000932">
    <property type="term" value="C:P-body"/>
    <property type="evidence" value="ECO:0007669"/>
    <property type="project" value="TreeGrafter"/>
</dbReference>
<accession>A0A086LCA9</accession>
<name>A0A086LCA9_TOXGO</name>
<protein>
    <submittedName>
        <fullName evidence="6">DNA-directed RNA polymerase II RPB7</fullName>
    </submittedName>
</protein>
<evidence type="ECO:0000256" key="4">
    <source>
        <dbReference type="ARBA" id="ARBA00023163"/>
    </source>
</evidence>
<dbReference type="GO" id="GO:0006367">
    <property type="term" value="P:transcription initiation at RNA polymerase II promoter"/>
    <property type="evidence" value="ECO:0007669"/>
    <property type="project" value="TreeGrafter"/>
</dbReference>
<comment type="caution">
    <text evidence="6">The sequence shown here is derived from an EMBL/GenBank/DDBJ whole genome shotgun (WGS) entry which is preliminary data.</text>
</comment>
<sequence>MFFVVEQWHNVALRPAQLGRRYTQYVETLLRQQVEGKCLHNLGYIICVIRIVHMEAGRVQDGTGMVIVAARYQAIAFKPFKDE</sequence>
<keyword evidence="3 6" id="KW-0240">DNA-directed RNA polymerase</keyword>
<evidence type="ECO:0000256" key="2">
    <source>
        <dbReference type="ARBA" id="ARBA00009307"/>
    </source>
</evidence>
<dbReference type="VEuPathDB" id="ToxoDB:TGFOU_271300A"/>
<dbReference type="Gene3D" id="3.30.1490.120">
    <property type="entry name" value="RNA polymerase Rpb7-like, N-terminal domain"/>
    <property type="match status" value="1"/>
</dbReference>
<dbReference type="GO" id="GO:0060213">
    <property type="term" value="P:positive regulation of nuclear-transcribed mRNA poly(A) tail shortening"/>
    <property type="evidence" value="ECO:0007669"/>
    <property type="project" value="TreeGrafter"/>
</dbReference>
<dbReference type="Pfam" id="PF03876">
    <property type="entry name" value="SHS2_Rpb7-N"/>
    <property type="match status" value="1"/>
</dbReference>
<dbReference type="PANTHER" id="PTHR12709">
    <property type="entry name" value="DNA-DIRECTED RNA POLYMERASE II, III"/>
    <property type="match status" value="1"/>
</dbReference>